<dbReference type="InterPro" id="IPR000198">
    <property type="entry name" value="RhoGAP_dom"/>
</dbReference>
<dbReference type="PANTHER" id="PTHR12635">
    <property type="entry name" value="RHO-GTPASE-ACTIVATING PROTEIN 6 FAMILY MEMBER"/>
    <property type="match status" value="1"/>
</dbReference>
<dbReference type="InterPro" id="IPR008936">
    <property type="entry name" value="Rho_GTPase_activation_prot"/>
</dbReference>
<proteinExistence type="predicted"/>
<evidence type="ECO:0000313" key="3">
    <source>
        <dbReference type="EMBL" id="CAL1598641.1"/>
    </source>
</evidence>
<dbReference type="EMBL" id="OZ035844">
    <property type="protein sequence ID" value="CAL1598641.1"/>
    <property type="molecule type" value="Genomic_DNA"/>
</dbReference>
<dbReference type="SUPFAM" id="SSF48350">
    <property type="entry name" value="GTPase activation domain, GAP"/>
    <property type="match status" value="1"/>
</dbReference>
<keyword evidence="4" id="KW-1185">Reference proteome</keyword>
<dbReference type="GO" id="GO:0005096">
    <property type="term" value="F:GTPase activator activity"/>
    <property type="evidence" value="ECO:0007669"/>
    <property type="project" value="UniProtKB-KW"/>
</dbReference>
<organism evidence="3 4">
    <name type="scientific">Knipowitschia caucasica</name>
    <name type="common">Caucasian dwarf goby</name>
    <name type="synonym">Pomatoschistus caucasicus</name>
    <dbReference type="NCBI Taxonomy" id="637954"/>
    <lineage>
        <taxon>Eukaryota</taxon>
        <taxon>Metazoa</taxon>
        <taxon>Chordata</taxon>
        <taxon>Craniata</taxon>
        <taxon>Vertebrata</taxon>
        <taxon>Euteleostomi</taxon>
        <taxon>Actinopterygii</taxon>
        <taxon>Neopterygii</taxon>
        <taxon>Teleostei</taxon>
        <taxon>Neoteleostei</taxon>
        <taxon>Acanthomorphata</taxon>
        <taxon>Gobiaria</taxon>
        <taxon>Gobiiformes</taxon>
        <taxon>Gobioidei</taxon>
        <taxon>Gobiidae</taxon>
        <taxon>Gobiinae</taxon>
        <taxon>Knipowitschia</taxon>
    </lineage>
</organism>
<protein>
    <recommendedName>
        <fullName evidence="2">Rho-GAP domain-containing protein</fullName>
    </recommendedName>
</protein>
<dbReference type="GO" id="GO:0007165">
    <property type="term" value="P:signal transduction"/>
    <property type="evidence" value="ECO:0007669"/>
    <property type="project" value="InterPro"/>
</dbReference>
<evidence type="ECO:0000256" key="1">
    <source>
        <dbReference type="ARBA" id="ARBA00022468"/>
    </source>
</evidence>
<keyword evidence="1" id="KW-0343">GTPase activation</keyword>
<dbReference type="Gene3D" id="1.10.555.10">
    <property type="entry name" value="Rho GTPase activation protein"/>
    <property type="match status" value="1"/>
</dbReference>
<dbReference type="SMART" id="SM00324">
    <property type="entry name" value="RhoGAP"/>
    <property type="match status" value="1"/>
</dbReference>
<reference evidence="3 4" key="1">
    <citation type="submission" date="2024-04" db="EMBL/GenBank/DDBJ databases">
        <authorList>
            <person name="Waldvogel A.-M."/>
            <person name="Schoenle A."/>
        </authorList>
    </citation>
    <scope>NUCLEOTIDE SEQUENCE [LARGE SCALE GENOMIC DNA]</scope>
</reference>
<feature type="domain" description="Rho-GAP" evidence="2">
    <location>
        <begin position="1"/>
        <end position="129"/>
    </location>
</feature>
<accession>A0AAV2LAZ9</accession>
<dbReference type="Pfam" id="PF00620">
    <property type="entry name" value="RhoGAP"/>
    <property type="match status" value="1"/>
</dbReference>
<dbReference type="Proteomes" id="UP001497482">
    <property type="component" value="Chromosome 22"/>
</dbReference>
<name>A0AAV2LAZ9_KNICA</name>
<evidence type="ECO:0000259" key="2">
    <source>
        <dbReference type="PROSITE" id="PS50238"/>
    </source>
</evidence>
<dbReference type="PROSITE" id="PS50238">
    <property type="entry name" value="RHOGAP"/>
    <property type="match status" value="1"/>
</dbReference>
<evidence type="ECO:0000313" key="4">
    <source>
        <dbReference type="Proteomes" id="UP001497482"/>
    </source>
</evidence>
<dbReference type="InterPro" id="IPR037863">
    <property type="entry name" value="RHOGAP6/36"/>
</dbReference>
<gene>
    <name evidence="3" type="ORF">KC01_LOCUS27007</name>
</gene>
<dbReference type="PANTHER" id="PTHR12635:SF7">
    <property type="entry name" value="RHO GTPASE ACTIVATING PROTEIN 6-RELATED"/>
    <property type="match status" value="1"/>
</dbReference>
<dbReference type="AlphaFoldDB" id="A0AAV2LAZ9"/>
<sequence length="129" mass="14504">MATSLTSPVPIVCVCVATLREEFDRGVDVQLDEDYSVHDVAALLKEFLRDMPDPLLTKELYTAFIHTTLLDKEDQQNVAQLLIHLLPACNSDTLHRLLEFLSTVADHAQDQIDKDGREVRTKFGGHCDV</sequence>